<gene>
    <name evidence="1" type="ORF">CryarDRAFT_1128</name>
</gene>
<organism evidence="1 2">
    <name type="scientific">Cryptosporangium arvum DSM 44712</name>
    <dbReference type="NCBI Taxonomy" id="927661"/>
    <lineage>
        <taxon>Bacteria</taxon>
        <taxon>Bacillati</taxon>
        <taxon>Actinomycetota</taxon>
        <taxon>Actinomycetes</taxon>
        <taxon>Cryptosporangiales</taxon>
        <taxon>Cryptosporangiaceae</taxon>
        <taxon>Cryptosporangium</taxon>
    </lineage>
</organism>
<reference evidence="1 2" key="1">
    <citation type="submission" date="2013-07" db="EMBL/GenBank/DDBJ databases">
        <authorList>
            <consortium name="DOE Joint Genome Institute"/>
            <person name="Eisen J."/>
            <person name="Huntemann M."/>
            <person name="Han J."/>
            <person name="Chen A."/>
            <person name="Kyrpides N."/>
            <person name="Mavromatis K."/>
            <person name="Markowitz V."/>
            <person name="Palaniappan K."/>
            <person name="Ivanova N."/>
            <person name="Schaumberg A."/>
            <person name="Pati A."/>
            <person name="Liolios K."/>
            <person name="Nordberg H.P."/>
            <person name="Cantor M.N."/>
            <person name="Hua S.X."/>
            <person name="Woyke T."/>
        </authorList>
    </citation>
    <scope>NUCLEOTIDE SEQUENCE [LARGE SCALE GENOMIC DNA]</scope>
    <source>
        <strain evidence="1 2">DSM 44712</strain>
    </source>
</reference>
<dbReference type="Proteomes" id="UP000021053">
    <property type="component" value="Unassembled WGS sequence"/>
</dbReference>
<keyword evidence="2" id="KW-1185">Reference proteome</keyword>
<accession>A0A010ZMZ7</accession>
<comment type="caution">
    <text evidence="1">The sequence shown here is derived from an EMBL/GenBank/DDBJ whole genome shotgun (WGS) entry which is preliminary data.</text>
</comment>
<proteinExistence type="predicted"/>
<sequence>MTEPSGEWTALERRVSVLEERMDVESGFRIGIERDLDKITQRQVAQGQLLQALALTQSEHTERLSRIETKLGSYETRMGALEMKVGALEMKVGSLEGGVNRIIGMLDTLISREN</sequence>
<dbReference type="EMBL" id="JFBT01000001">
    <property type="protein sequence ID" value="EXG80064.1"/>
    <property type="molecule type" value="Genomic_DNA"/>
</dbReference>
<protein>
    <submittedName>
        <fullName evidence="1">Uncharacterized protein</fullName>
    </submittedName>
</protein>
<dbReference type="OrthoDB" id="3297651at2"/>
<dbReference type="Gene3D" id="1.20.5.340">
    <property type="match status" value="1"/>
</dbReference>
<name>A0A010ZMZ7_9ACTN</name>
<dbReference type="SUPFAM" id="SSF57997">
    <property type="entry name" value="Tropomyosin"/>
    <property type="match status" value="1"/>
</dbReference>
<dbReference type="HOGENOM" id="CLU_2116938_0_0_11"/>
<evidence type="ECO:0000313" key="2">
    <source>
        <dbReference type="Proteomes" id="UP000021053"/>
    </source>
</evidence>
<dbReference type="AlphaFoldDB" id="A0A010ZMZ7"/>
<dbReference type="RefSeq" id="WP_035848847.1">
    <property type="nucleotide sequence ID" value="NZ_KK073874.1"/>
</dbReference>
<evidence type="ECO:0000313" key="1">
    <source>
        <dbReference type="EMBL" id="EXG80064.1"/>
    </source>
</evidence>